<keyword evidence="2" id="KW-1185">Reference proteome</keyword>
<dbReference type="AlphaFoldDB" id="A0AAX6MGT0"/>
<evidence type="ECO:0000313" key="2">
    <source>
        <dbReference type="Proteomes" id="UP001369815"/>
    </source>
</evidence>
<accession>A0AAX6MGT0</accession>
<name>A0AAX6MGT0_9PEZI</name>
<protein>
    <submittedName>
        <fullName evidence="1">Uncharacterized protein</fullName>
    </submittedName>
</protein>
<comment type="caution">
    <text evidence="1">The sequence shown here is derived from an EMBL/GenBank/DDBJ whole genome shotgun (WGS) entry which is preliminary data.</text>
</comment>
<evidence type="ECO:0000313" key="1">
    <source>
        <dbReference type="EMBL" id="KAK6951381.1"/>
    </source>
</evidence>
<reference evidence="1 2" key="1">
    <citation type="journal article" date="2024" name="Front Chem Biol">
        <title>Unveiling the potential of Daldinia eschscholtzii MFLUCC 19-0629 through bioactivity and bioinformatics studies for enhanced sustainable agriculture production.</title>
        <authorList>
            <person name="Brooks S."/>
            <person name="Weaver J.A."/>
            <person name="Klomchit A."/>
            <person name="Alharthi S.A."/>
            <person name="Onlamun T."/>
            <person name="Nurani R."/>
            <person name="Vong T.K."/>
            <person name="Alberti F."/>
            <person name="Greco C."/>
        </authorList>
    </citation>
    <scope>NUCLEOTIDE SEQUENCE [LARGE SCALE GENOMIC DNA]</scope>
    <source>
        <strain evidence="1">MFLUCC 19-0629</strain>
    </source>
</reference>
<sequence>MSIILDNLYIVLNHLDEANGQRRYHWGLFVSEKSPPKGSLLHATDRNRRTMDLQVEERQKWNPLQSSSAIIILKIANSPGMDILRQYAGSIRLMDPRYLPHGEPEWTCRVWLKEVLKSLHNDRYITLDADIG</sequence>
<organism evidence="1 2">
    <name type="scientific">Daldinia eschscholtzii</name>
    <dbReference type="NCBI Taxonomy" id="292717"/>
    <lineage>
        <taxon>Eukaryota</taxon>
        <taxon>Fungi</taxon>
        <taxon>Dikarya</taxon>
        <taxon>Ascomycota</taxon>
        <taxon>Pezizomycotina</taxon>
        <taxon>Sordariomycetes</taxon>
        <taxon>Xylariomycetidae</taxon>
        <taxon>Xylariales</taxon>
        <taxon>Hypoxylaceae</taxon>
        <taxon>Daldinia</taxon>
    </lineage>
</organism>
<dbReference type="EMBL" id="JBANMG010000007">
    <property type="protein sequence ID" value="KAK6951381.1"/>
    <property type="molecule type" value="Genomic_DNA"/>
</dbReference>
<gene>
    <name evidence="1" type="ORF">Daesc_007916</name>
</gene>
<dbReference type="Pfam" id="PF20174">
    <property type="entry name" value="DUF6540"/>
    <property type="match status" value="1"/>
</dbReference>
<dbReference type="InterPro" id="IPR046670">
    <property type="entry name" value="DUF6540"/>
</dbReference>
<dbReference type="Proteomes" id="UP001369815">
    <property type="component" value="Unassembled WGS sequence"/>
</dbReference>
<proteinExistence type="predicted"/>